<comment type="caution">
    <text evidence="2">The sequence shown here is derived from an EMBL/GenBank/DDBJ whole genome shotgun (WGS) entry which is preliminary data.</text>
</comment>
<accession>A0AAN6W1M7</accession>
<feature type="compositionally biased region" description="Basic and acidic residues" evidence="1">
    <location>
        <begin position="355"/>
        <end position="364"/>
    </location>
</feature>
<sequence length="596" mass="63134">MHAKDLGEVLNLDQQILPVSLSSMLAHGERRFDDSPIISPTPKHKNANVQGTKDGTDDNPSETGPSQTGSHWAPFLKPTTSSNKPDTSEHARLDYPKDQSDPLQKAADGARHSNIVTHTGKDAGEGEAEGEAPSATGMPLSWTDLPFASKDISPSSPGVSPTSKGLLQDNKGSDNFIGGLRGGAGEGDGRRQRVWKKIKSGLKKLKAFVTRQPIQNTGKAGNTGTTGVAGKTGTAGTQGTGQQESTRGRRSASLHSIAVSASSDRPLIPRQNSRRCVSIHLPLSPHPADLGPQDADTQVDTDAESQQGDASSSGRLRGGAGEGDDGRRKRMWRGLKKGAKKIKAVVTRSPGTTGEEEKLEREKVTPTGKKATSTGKKATPKGEKTTGSEEYGMTTFKKASHGQREDHVRKVVHFADERGGSFESASSNLNAIARAPLRGDGSDDPPQPMPGPQAQVVEEGPQVSRPLPLTGTGFEYYTDIKFLERFRTRSIEAYPDYAELSAGKENKGKGKAKEEVPVAATGDATTEGGGQTPAAETRDNKGKGKAKEEIPVATTGDTTAEGGNQAPAADTRDGEETRPPVVYSSAKRLRELGFRF</sequence>
<feature type="region of interest" description="Disordered" evidence="1">
    <location>
        <begin position="213"/>
        <end position="391"/>
    </location>
</feature>
<reference evidence="2" key="2">
    <citation type="submission" date="2023-05" db="EMBL/GenBank/DDBJ databases">
        <authorList>
            <consortium name="Lawrence Berkeley National Laboratory"/>
            <person name="Steindorff A."/>
            <person name="Hensen N."/>
            <person name="Bonometti L."/>
            <person name="Westerberg I."/>
            <person name="Brannstrom I.O."/>
            <person name="Guillou S."/>
            <person name="Cros-Aarteil S."/>
            <person name="Calhoun S."/>
            <person name="Haridas S."/>
            <person name="Kuo A."/>
            <person name="Mondo S."/>
            <person name="Pangilinan J."/>
            <person name="Riley R."/>
            <person name="Labutti K."/>
            <person name="Andreopoulos B."/>
            <person name="Lipzen A."/>
            <person name="Chen C."/>
            <person name="Yanf M."/>
            <person name="Daum C."/>
            <person name="Ng V."/>
            <person name="Clum A."/>
            <person name="Ohm R."/>
            <person name="Martin F."/>
            <person name="Silar P."/>
            <person name="Natvig D."/>
            <person name="Lalanne C."/>
            <person name="Gautier V."/>
            <person name="Ament-Velasquez S.L."/>
            <person name="Kruys A."/>
            <person name="Hutchinson M.I."/>
            <person name="Powell A.J."/>
            <person name="Barry K."/>
            <person name="Miller A.N."/>
            <person name="Grigoriev I.V."/>
            <person name="Debuchy R."/>
            <person name="Gladieux P."/>
            <person name="Thoren M.H."/>
            <person name="Johannesson H."/>
        </authorList>
    </citation>
    <scope>NUCLEOTIDE SEQUENCE</scope>
    <source>
        <strain evidence="2">CBS 892.96</strain>
    </source>
</reference>
<evidence type="ECO:0000313" key="2">
    <source>
        <dbReference type="EMBL" id="KAK4172632.1"/>
    </source>
</evidence>
<protein>
    <submittedName>
        <fullName evidence="2">Uncharacterized protein</fullName>
    </submittedName>
</protein>
<feature type="compositionally biased region" description="Polar residues" evidence="1">
    <location>
        <begin position="152"/>
        <end position="165"/>
    </location>
</feature>
<evidence type="ECO:0000256" key="1">
    <source>
        <dbReference type="SAM" id="MobiDB-lite"/>
    </source>
</evidence>
<evidence type="ECO:0000313" key="3">
    <source>
        <dbReference type="Proteomes" id="UP001302321"/>
    </source>
</evidence>
<gene>
    <name evidence="2" type="ORF">QBC36DRAFT_314645</name>
</gene>
<feature type="region of interest" description="Disordered" evidence="1">
    <location>
        <begin position="433"/>
        <end position="471"/>
    </location>
</feature>
<feature type="compositionally biased region" description="Basic and acidic residues" evidence="1">
    <location>
        <begin position="536"/>
        <end position="550"/>
    </location>
</feature>
<dbReference type="Proteomes" id="UP001302321">
    <property type="component" value="Unassembled WGS sequence"/>
</dbReference>
<dbReference type="AlphaFoldDB" id="A0AAN6W1M7"/>
<feature type="compositionally biased region" description="Polar residues" evidence="1">
    <location>
        <begin position="61"/>
        <end position="70"/>
    </location>
</feature>
<feature type="compositionally biased region" description="Basic and acidic residues" evidence="1">
    <location>
        <begin position="86"/>
        <end position="100"/>
    </location>
</feature>
<feature type="region of interest" description="Disordered" evidence="1">
    <location>
        <begin position="495"/>
        <end position="584"/>
    </location>
</feature>
<dbReference type="EMBL" id="MU866406">
    <property type="protein sequence ID" value="KAK4172632.1"/>
    <property type="molecule type" value="Genomic_DNA"/>
</dbReference>
<organism evidence="2 3">
    <name type="scientific">Triangularia setosa</name>
    <dbReference type="NCBI Taxonomy" id="2587417"/>
    <lineage>
        <taxon>Eukaryota</taxon>
        <taxon>Fungi</taxon>
        <taxon>Dikarya</taxon>
        <taxon>Ascomycota</taxon>
        <taxon>Pezizomycotina</taxon>
        <taxon>Sordariomycetes</taxon>
        <taxon>Sordariomycetidae</taxon>
        <taxon>Sordariales</taxon>
        <taxon>Podosporaceae</taxon>
        <taxon>Triangularia</taxon>
    </lineage>
</organism>
<feature type="compositionally biased region" description="Low complexity" evidence="1">
    <location>
        <begin position="215"/>
        <end position="243"/>
    </location>
</feature>
<feature type="compositionally biased region" description="Low complexity" evidence="1">
    <location>
        <begin position="365"/>
        <end position="377"/>
    </location>
</feature>
<name>A0AAN6W1M7_9PEZI</name>
<feature type="compositionally biased region" description="Basic and acidic residues" evidence="1">
    <location>
        <begin position="502"/>
        <end position="516"/>
    </location>
</feature>
<feature type="compositionally biased region" description="Basic residues" evidence="1">
    <location>
        <begin position="328"/>
        <end position="343"/>
    </location>
</feature>
<reference evidence="2" key="1">
    <citation type="journal article" date="2023" name="Mol. Phylogenet. Evol.">
        <title>Genome-scale phylogeny and comparative genomics of the fungal order Sordariales.</title>
        <authorList>
            <person name="Hensen N."/>
            <person name="Bonometti L."/>
            <person name="Westerberg I."/>
            <person name="Brannstrom I.O."/>
            <person name="Guillou S."/>
            <person name="Cros-Aarteil S."/>
            <person name="Calhoun S."/>
            <person name="Haridas S."/>
            <person name="Kuo A."/>
            <person name="Mondo S."/>
            <person name="Pangilinan J."/>
            <person name="Riley R."/>
            <person name="LaButti K."/>
            <person name="Andreopoulos B."/>
            <person name="Lipzen A."/>
            <person name="Chen C."/>
            <person name="Yan M."/>
            <person name="Daum C."/>
            <person name="Ng V."/>
            <person name="Clum A."/>
            <person name="Steindorff A."/>
            <person name="Ohm R.A."/>
            <person name="Martin F."/>
            <person name="Silar P."/>
            <person name="Natvig D.O."/>
            <person name="Lalanne C."/>
            <person name="Gautier V."/>
            <person name="Ament-Velasquez S.L."/>
            <person name="Kruys A."/>
            <person name="Hutchinson M.I."/>
            <person name="Powell A.J."/>
            <person name="Barry K."/>
            <person name="Miller A.N."/>
            <person name="Grigoriev I.V."/>
            <person name="Debuchy R."/>
            <person name="Gladieux P."/>
            <person name="Hiltunen Thoren M."/>
            <person name="Johannesson H."/>
        </authorList>
    </citation>
    <scope>NUCLEOTIDE SEQUENCE</scope>
    <source>
        <strain evidence="2">CBS 892.96</strain>
    </source>
</reference>
<keyword evidence="3" id="KW-1185">Reference proteome</keyword>
<feature type="region of interest" description="Disordered" evidence="1">
    <location>
        <begin position="32"/>
        <end position="192"/>
    </location>
</feature>
<proteinExistence type="predicted"/>